<dbReference type="Proteomes" id="UP001153331">
    <property type="component" value="Unassembled WGS sequence"/>
</dbReference>
<evidence type="ECO:0000313" key="1">
    <source>
        <dbReference type="EMBL" id="KAJ8116255.1"/>
    </source>
</evidence>
<dbReference type="EMBL" id="JAPHNI010000102">
    <property type="protein sequence ID" value="KAJ8116255.1"/>
    <property type="molecule type" value="Genomic_DNA"/>
</dbReference>
<sequence length="1327" mass="146995">MSPEKGTNVGKPRLNREQLQGHGIDFIEDVSNTNELEGWLQPIVHFVTRLQVHYSRDDSRKFKKELKEYYLTGQDRDDPDTKMWCLRPVRNSDYVPQKSCTTSAPEGANLDPASLKQARDAFQECRNRNENEPKWTQALLEHVFWDFQKFNKGVNSYEQQDLLWNEFPQWTKMNPRISRVTQPKPDLTYGFPIVSPKDEIYRIYKGDHQVDSFSLPVLGELRKKRDSPLISAPTTGLYKWATTKGASVPEAKSLMCFPWAIVEIKRGTIEPDEGVKTRIVEAEARDHEKRRQFCYCQAANGSAAGLTLREHLAAGAKDSSKLRNARVMFSFTCVGSAVKLWITYREEPGKRSKNSQPWHKEGRRIMICVWATSLELTWGIMALRMILKNVKDWTYTHVKPEIARWIYDLRESHLQKYSLTPSGDTVIQRRRATSLGPSSDVLGTDESVSPPLESQYRTPRGKKRPALPHGETAPGSLGRRLARPSVPKIQLNGLAESEGEEPGVSSDEGYASIHTDRWGQSEDDDVESLTAFICNDEPSEDDSDASYVPPTSDEESTESESGEDEESGENEKTDDDATSSGEDSSLREGTDDEIIFSDGERDRHRSNKQSRELSSVAGEGACSPRMARYSSGRNGPTSYRSLQNPAASYFCLTALIDSFPDSLSVMSLNRISLPRVAAGLLLLWPGVTVTARSASSDIEPAVTSVPAITVAGAPLQKAETLQLSDAVVARISDEEATKDFAEYFTFDHEFVSDTTLSRKSNLATCKTFPGDLAWPLKIVWDIFDALLGGALIPTVPVASSCYDSEWGKKDSAKCANVISNFTNPLFHEDDPTSIMWPIFQGRTCMPSNETGNKQCSKGGHPEYAIKVTNVAQIQLAVNFARAANLRLVIKNTGHCYLGKSSGAGALSLWMHNMKDIDFLPNYDGPGYSGPALKLAAGVTVRQVYEAADKNNVTVPGAVSWSVGYAGGMITGGGQNPLAGIYGMAADHVVAFQVVTADGRFVTASTESNADLFWALRGGGGGTFGVVVSVIIRAHPKLNVVTAGWVLDASTNGVDVFWAGTKKFYDEFLTWADAGIYSFFIMGNSPAPFLSMRFLFAPNHTLESYTSVVKPFFDYLDANNIKLTSPHKSIAHDTFYSAYQATWGANSFPIGLDNSLPANRIVPRANFQEKYNETFALIKEHVSSGKHLLGYHKAPAKYGNIDNAVSPAWRKCAMFFVTSSNKSLDHSTPEGLAIANKDLQENILQPWRDISPVSEGGGTYLNEASVMEPDWQESFYGGYYGKLSEIKRKWDPKDVFYATTAVGSERWRVQDGEQGVQTQNGRLCRVQE</sequence>
<comment type="caution">
    <text evidence="1">The sequence shown here is derived from an EMBL/GenBank/DDBJ whole genome shotgun (WGS) entry which is preliminary data.</text>
</comment>
<gene>
    <name evidence="1" type="ORF">OPT61_g2281</name>
</gene>
<proteinExistence type="predicted"/>
<reference evidence="1" key="1">
    <citation type="submission" date="2022-11" db="EMBL/GenBank/DDBJ databases">
        <title>Genome Sequence of Boeremia exigua.</title>
        <authorList>
            <person name="Buettner E."/>
        </authorList>
    </citation>
    <scope>NUCLEOTIDE SEQUENCE</scope>
    <source>
        <strain evidence="1">CU02</strain>
    </source>
</reference>
<evidence type="ECO:0000313" key="2">
    <source>
        <dbReference type="Proteomes" id="UP001153331"/>
    </source>
</evidence>
<name>A0ACC2IM31_9PLEO</name>
<accession>A0ACC2IM31</accession>
<keyword evidence="2" id="KW-1185">Reference proteome</keyword>
<organism evidence="1 2">
    <name type="scientific">Boeremia exigua</name>
    <dbReference type="NCBI Taxonomy" id="749465"/>
    <lineage>
        <taxon>Eukaryota</taxon>
        <taxon>Fungi</taxon>
        <taxon>Dikarya</taxon>
        <taxon>Ascomycota</taxon>
        <taxon>Pezizomycotina</taxon>
        <taxon>Dothideomycetes</taxon>
        <taxon>Pleosporomycetidae</taxon>
        <taxon>Pleosporales</taxon>
        <taxon>Pleosporineae</taxon>
        <taxon>Didymellaceae</taxon>
        <taxon>Boeremia</taxon>
    </lineage>
</organism>
<protein>
    <submittedName>
        <fullName evidence="1">Uncharacterized protein</fullName>
    </submittedName>
</protein>